<reference evidence="2 3" key="1">
    <citation type="submission" date="2020-11" db="EMBL/GenBank/DDBJ databases">
        <title>Taxonomic investigation of Rahnella spp.</title>
        <authorList>
            <person name="Lee S.D."/>
        </authorList>
    </citation>
    <scope>NUCLEOTIDE SEQUENCE [LARGE SCALE GENOMIC DNA]</scope>
    <source>
        <strain evidence="2 3">SAP-10</strain>
    </source>
</reference>
<accession>A0ABS0DXY7</accession>
<evidence type="ECO:0000313" key="3">
    <source>
        <dbReference type="Proteomes" id="UP000600307"/>
    </source>
</evidence>
<sequence>MRHYIPVNFSQLRARACWDQPSTPQAPPGRYHSEAGIYVRLSVMSGAIKYACFSDEDTLIPADEREILAGTFDVIPLETWHTIMPMTEYSVFHLDLFGLNRQ</sequence>
<dbReference type="Gene3D" id="2.60.120.10">
    <property type="entry name" value="Jelly Rolls"/>
    <property type="match status" value="1"/>
</dbReference>
<gene>
    <name evidence="2" type="ORF">IV431_24730</name>
</gene>
<organism evidence="2 3">
    <name type="scientific">Rahnella victoriana</name>
    <dbReference type="NCBI Taxonomy" id="1510570"/>
    <lineage>
        <taxon>Bacteria</taxon>
        <taxon>Pseudomonadati</taxon>
        <taxon>Pseudomonadota</taxon>
        <taxon>Gammaproteobacteria</taxon>
        <taxon>Enterobacterales</taxon>
        <taxon>Yersiniaceae</taxon>
        <taxon>Rahnella</taxon>
    </lineage>
</organism>
<dbReference type="InterPro" id="IPR015392">
    <property type="entry name" value="TehB/YeaR-like_dom"/>
</dbReference>
<dbReference type="RefSeq" id="WP_195818238.1">
    <property type="nucleotide sequence ID" value="NZ_JADOBH010000010.1"/>
</dbReference>
<name>A0ABS0DXY7_9GAMM</name>
<dbReference type="Pfam" id="PF09313">
    <property type="entry name" value="TehB-like"/>
    <property type="match status" value="1"/>
</dbReference>
<dbReference type="Proteomes" id="UP000600307">
    <property type="component" value="Unassembled WGS sequence"/>
</dbReference>
<evidence type="ECO:0000259" key="1">
    <source>
        <dbReference type="Pfam" id="PF09313"/>
    </source>
</evidence>
<dbReference type="SUPFAM" id="SSF51197">
    <property type="entry name" value="Clavaminate synthase-like"/>
    <property type="match status" value="1"/>
</dbReference>
<keyword evidence="3" id="KW-1185">Reference proteome</keyword>
<dbReference type="EMBL" id="JADOBH010000010">
    <property type="protein sequence ID" value="MBF7958758.1"/>
    <property type="molecule type" value="Genomic_DNA"/>
</dbReference>
<comment type="caution">
    <text evidence="2">The sequence shown here is derived from an EMBL/GenBank/DDBJ whole genome shotgun (WGS) entry which is preliminary data.</text>
</comment>
<dbReference type="InterPro" id="IPR014710">
    <property type="entry name" value="RmlC-like_jellyroll"/>
</dbReference>
<proteinExistence type="predicted"/>
<feature type="domain" description="TehB/YeaR-like" evidence="1">
    <location>
        <begin position="16"/>
        <end position="89"/>
    </location>
</feature>
<protein>
    <submittedName>
        <fullName evidence="2">DUF1971 domain-containing protein</fullName>
    </submittedName>
</protein>
<evidence type="ECO:0000313" key="2">
    <source>
        <dbReference type="EMBL" id="MBF7958758.1"/>
    </source>
</evidence>